<gene>
    <name evidence="1" type="ORF">GM921_11920</name>
</gene>
<keyword evidence="2" id="KW-1185">Reference proteome</keyword>
<evidence type="ECO:0000313" key="1">
    <source>
        <dbReference type="EMBL" id="MBB2146197.1"/>
    </source>
</evidence>
<proteinExistence type="predicted"/>
<dbReference type="RefSeq" id="WP_182922865.1">
    <property type="nucleotide sequence ID" value="NZ_WNXD01000002.1"/>
</dbReference>
<name>A0A923E2D2_9SPHI</name>
<sequence>MINLLLKTNLFSLFGALPEKRGRLPPKVKNLKKWLYGLKTTIERLKNLIATQH</sequence>
<protein>
    <submittedName>
        <fullName evidence="1">Uncharacterized protein</fullName>
    </submittedName>
</protein>
<reference evidence="1" key="1">
    <citation type="submission" date="2019-11" db="EMBL/GenBank/DDBJ databases">
        <title>Description of Pedobacter sp. LMG 31464T.</title>
        <authorList>
            <person name="Carlier A."/>
            <person name="Qi S."/>
            <person name="Vandamme P."/>
        </authorList>
    </citation>
    <scope>NUCLEOTIDE SEQUENCE</scope>
    <source>
        <strain evidence="1">LMG 31464</strain>
    </source>
</reference>
<comment type="caution">
    <text evidence="1">The sequence shown here is derived from an EMBL/GenBank/DDBJ whole genome shotgun (WGS) entry which is preliminary data.</text>
</comment>
<accession>A0A923E2D2</accession>
<organism evidence="1 2">
    <name type="scientific">Pedobacter planticolens</name>
    <dbReference type="NCBI Taxonomy" id="2679964"/>
    <lineage>
        <taxon>Bacteria</taxon>
        <taxon>Pseudomonadati</taxon>
        <taxon>Bacteroidota</taxon>
        <taxon>Sphingobacteriia</taxon>
        <taxon>Sphingobacteriales</taxon>
        <taxon>Sphingobacteriaceae</taxon>
        <taxon>Pedobacter</taxon>
    </lineage>
</organism>
<evidence type="ECO:0000313" key="2">
    <source>
        <dbReference type="Proteomes" id="UP000601055"/>
    </source>
</evidence>
<dbReference type="Proteomes" id="UP000601055">
    <property type="component" value="Unassembled WGS sequence"/>
</dbReference>
<dbReference type="AlphaFoldDB" id="A0A923E2D2"/>
<dbReference type="EMBL" id="WNXD01000002">
    <property type="protein sequence ID" value="MBB2146197.1"/>
    <property type="molecule type" value="Genomic_DNA"/>
</dbReference>